<keyword evidence="15" id="KW-1185">Reference proteome</keyword>
<dbReference type="GO" id="GO:0006829">
    <property type="term" value="P:zinc ion transport"/>
    <property type="evidence" value="ECO:0007669"/>
    <property type="project" value="UniProtKB-KW"/>
</dbReference>
<evidence type="ECO:0000256" key="5">
    <source>
        <dbReference type="ARBA" id="ARBA00022723"/>
    </source>
</evidence>
<evidence type="ECO:0000256" key="9">
    <source>
        <dbReference type="ARBA" id="ARBA00022906"/>
    </source>
</evidence>
<dbReference type="EMBL" id="AJWN02000090">
    <property type="protein sequence ID" value="OEE58864.1"/>
    <property type="molecule type" value="Genomic_DNA"/>
</dbReference>
<reference evidence="14 15" key="1">
    <citation type="journal article" date="2012" name="Science">
        <title>Ecological populations of bacteria act as socially cohesive units of antibiotic production and resistance.</title>
        <authorList>
            <person name="Cordero O.X."/>
            <person name="Wildschutte H."/>
            <person name="Kirkup B."/>
            <person name="Proehl S."/>
            <person name="Ngo L."/>
            <person name="Hussain F."/>
            <person name="Le Roux F."/>
            <person name="Mincer T."/>
            <person name="Polz M.F."/>
        </authorList>
    </citation>
    <scope>NUCLEOTIDE SEQUENCE [LARGE SCALE GENOMIC DNA]</scope>
    <source>
        <strain evidence="14 15">FF-454</strain>
    </source>
</reference>
<comment type="function">
    <text evidence="12">Part of the ATP-binding cassette (ABC) transport system ZnuABC involved in zinc import. Binds zinc with high affinity and specificity and delivers it to the membrane permease for translocation into the cytoplasm.</text>
</comment>
<dbReference type="GO" id="GO:0007155">
    <property type="term" value="P:cell adhesion"/>
    <property type="evidence" value="ECO:0007669"/>
    <property type="project" value="InterPro"/>
</dbReference>
<keyword evidence="11" id="KW-1015">Disulfide bond</keyword>
<comment type="subcellular location">
    <subcellularLocation>
        <location evidence="1">Periplasm</location>
    </subcellularLocation>
</comment>
<gene>
    <name evidence="14" type="ORF">A1OK_02335</name>
</gene>
<dbReference type="SUPFAM" id="SSF53807">
    <property type="entry name" value="Helical backbone' metal receptor"/>
    <property type="match status" value="1"/>
</dbReference>
<keyword evidence="4 13" id="KW-0813">Transport</keyword>
<dbReference type="InterPro" id="IPR035520">
    <property type="entry name" value="ZnuA"/>
</dbReference>
<name>A0A1E5C021_9GAMM</name>
<keyword evidence="5" id="KW-0479">Metal-binding</keyword>
<evidence type="ECO:0000256" key="11">
    <source>
        <dbReference type="ARBA" id="ARBA00023157"/>
    </source>
</evidence>
<sequence>MLAPKLMIITRCFQILTMLFLIISMSAYASQPSIVTTIKPLGLIAHDIAGDLATVDVLLPDNASPHDYALKPSDIRKLRSADLVVWVGPEVELFLEKVLSGQPNTLRLTTYEGMPVRHYGEDSHEKHDDHGHSHDGIDGHIWLGPDQSKVIAKAIKNALSQRDPAHAADYQANYDKFLAEVTQAQTSIAKSLDASSSKGYFLFHDAYGYFESAFGLKPTGHLTINPDRKPGARTLVSIRSALMEDQAQCVFSEPQFNPGLVKSVVKGTQAKIVLLDPMAQDMSLIDNHYVDFLNALGKSYADCFSL</sequence>
<evidence type="ECO:0000256" key="7">
    <source>
        <dbReference type="ARBA" id="ARBA00022764"/>
    </source>
</evidence>
<dbReference type="InterPro" id="IPR006127">
    <property type="entry name" value="ZnuA-like"/>
</dbReference>
<evidence type="ECO:0000256" key="8">
    <source>
        <dbReference type="ARBA" id="ARBA00022833"/>
    </source>
</evidence>
<keyword evidence="9" id="KW-0864">Zinc transport</keyword>
<keyword evidence="7" id="KW-0574">Periplasm</keyword>
<comment type="similarity">
    <text evidence="2 13">Belongs to the bacterial solute-binding protein 9 family.</text>
</comment>
<dbReference type="AlphaFoldDB" id="A0A1E5C021"/>
<dbReference type="PRINTS" id="PR00690">
    <property type="entry name" value="ADHESNFAMILY"/>
</dbReference>
<protein>
    <recommendedName>
        <fullName evidence="3">High-affinity zinc uptake system protein ZnuA</fullName>
    </recommendedName>
</protein>
<evidence type="ECO:0000313" key="14">
    <source>
        <dbReference type="EMBL" id="OEE58864.1"/>
    </source>
</evidence>
<dbReference type="GO" id="GO:0042597">
    <property type="term" value="C:periplasmic space"/>
    <property type="evidence" value="ECO:0007669"/>
    <property type="project" value="UniProtKB-SubCell"/>
</dbReference>
<evidence type="ECO:0000256" key="2">
    <source>
        <dbReference type="ARBA" id="ARBA00011028"/>
    </source>
</evidence>
<keyword evidence="6" id="KW-0732">Signal</keyword>
<dbReference type="GO" id="GO:0046872">
    <property type="term" value="F:metal ion binding"/>
    <property type="evidence" value="ECO:0007669"/>
    <property type="project" value="UniProtKB-KW"/>
</dbReference>
<dbReference type="PRINTS" id="PR00691">
    <property type="entry name" value="ADHESINB"/>
</dbReference>
<proteinExistence type="inferred from homology"/>
<dbReference type="Proteomes" id="UP000095039">
    <property type="component" value="Unassembled WGS sequence"/>
</dbReference>
<evidence type="ECO:0000256" key="4">
    <source>
        <dbReference type="ARBA" id="ARBA00022448"/>
    </source>
</evidence>
<evidence type="ECO:0000256" key="12">
    <source>
        <dbReference type="ARBA" id="ARBA00045516"/>
    </source>
</evidence>
<dbReference type="InterPro" id="IPR006128">
    <property type="entry name" value="Lipoprotein_PsaA-like"/>
</dbReference>
<evidence type="ECO:0000256" key="10">
    <source>
        <dbReference type="ARBA" id="ARBA00023065"/>
    </source>
</evidence>
<evidence type="ECO:0000313" key="15">
    <source>
        <dbReference type="Proteomes" id="UP000095039"/>
    </source>
</evidence>
<keyword evidence="10" id="KW-0406">Ion transport</keyword>
<keyword evidence="8" id="KW-0862">Zinc</keyword>
<evidence type="ECO:0000256" key="3">
    <source>
        <dbReference type="ARBA" id="ARBA00015915"/>
    </source>
</evidence>
<dbReference type="Gene3D" id="3.40.50.1980">
    <property type="entry name" value="Nitrogenase molybdenum iron protein domain"/>
    <property type="match status" value="2"/>
</dbReference>
<comment type="caution">
    <text evidence="14">The sequence shown here is derived from an EMBL/GenBank/DDBJ whole genome shotgun (WGS) entry which is preliminary data.</text>
</comment>
<evidence type="ECO:0000256" key="6">
    <source>
        <dbReference type="ARBA" id="ARBA00022729"/>
    </source>
</evidence>
<evidence type="ECO:0000256" key="1">
    <source>
        <dbReference type="ARBA" id="ARBA00004418"/>
    </source>
</evidence>
<evidence type="ECO:0000256" key="13">
    <source>
        <dbReference type="RuleBase" id="RU003512"/>
    </source>
</evidence>
<dbReference type="PANTHER" id="PTHR42953">
    <property type="entry name" value="HIGH-AFFINITY ZINC UPTAKE SYSTEM PROTEIN ZNUA-RELATED"/>
    <property type="match status" value="1"/>
</dbReference>
<dbReference type="NCBIfam" id="NF007091">
    <property type="entry name" value="PRK09545.1"/>
    <property type="match status" value="1"/>
</dbReference>
<dbReference type="InterPro" id="IPR006129">
    <property type="entry name" value="AdhesinB"/>
</dbReference>
<dbReference type="CDD" id="cd01019">
    <property type="entry name" value="ZnuA"/>
    <property type="match status" value="1"/>
</dbReference>
<dbReference type="PANTHER" id="PTHR42953:SF3">
    <property type="entry name" value="HIGH-AFFINITY ZINC UPTAKE SYSTEM PROTEIN ZNUA"/>
    <property type="match status" value="1"/>
</dbReference>
<organism evidence="14 15">
    <name type="scientific">Enterovibrio norvegicus FF-454</name>
    <dbReference type="NCBI Taxonomy" id="1185651"/>
    <lineage>
        <taxon>Bacteria</taxon>
        <taxon>Pseudomonadati</taxon>
        <taxon>Pseudomonadota</taxon>
        <taxon>Gammaproteobacteria</taxon>
        <taxon>Vibrionales</taxon>
        <taxon>Vibrionaceae</taxon>
        <taxon>Enterovibrio</taxon>
    </lineage>
</organism>
<dbReference type="InterPro" id="IPR050492">
    <property type="entry name" value="Bact_metal-bind_prot9"/>
</dbReference>
<dbReference type="Pfam" id="PF01297">
    <property type="entry name" value="ZnuA"/>
    <property type="match status" value="1"/>
</dbReference>
<accession>A0A1E5C021</accession>